<evidence type="ECO:0000313" key="2">
    <source>
        <dbReference type="EMBL" id="CAA9551190.1"/>
    </source>
</evidence>
<organism evidence="2">
    <name type="scientific">uncultured Thermomicrobiales bacterium</name>
    <dbReference type="NCBI Taxonomy" id="1645740"/>
    <lineage>
        <taxon>Bacteria</taxon>
        <taxon>Pseudomonadati</taxon>
        <taxon>Thermomicrobiota</taxon>
        <taxon>Thermomicrobia</taxon>
        <taxon>Thermomicrobiales</taxon>
        <taxon>environmental samples</taxon>
    </lineage>
</organism>
<evidence type="ECO:0000256" key="1">
    <source>
        <dbReference type="SAM" id="MobiDB-lite"/>
    </source>
</evidence>
<dbReference type="AlphaFoldDB" id="A0A6J4UHY8"/>
<proteinExistence type="predicted"/>
<name>A0A6J4UHY8_9BACT</name>
<accession>A0A6J4UHY8</accession>
<feature type="region of interest" description="Disordered" evidence="1">
    <location>
        <begin position="1"/>
        <end position="29"/>
    </location>
</feature>
<protein>
    <submittedName>
        <fullName evidence="2">Uncharacterized protein</fullName>
    </submittedName>
</protein>
<reference evidence="2" key="1">
    <citation type="submission" date="2020-02" db="EMBL/GenBank/DDBJ databases">
        <authorList>
            <person name="Meier V. D."/>
        </authorList>
    </citation>
    <scope>NUCLEOTIDE SEQUENCE</scope>
    <source>
        <strain evidence="2">AVDCRST_MAG33</strain>
    </source>
</reference>
<sequence length="81" mass="9288">MADRPVHGPILDDASLDQAQRQRLEHRRNVGPRRVSVREVIRSRGARTRYRDWVHVGTVVIVSTFRRTATEQRGTIALSLS</sequence>
<gene>
    <name evidence="2" type="ORF">AVDCRST_MAG33-907</name>
</gene>
<dbReference type="EMBL" id="CADCWK010000080">
    <property type="protein sequence ID" value="CAA9551190.1"/>
    <property type="molecule type" value="Genomic_DNA"/>
</dbReference>